<evidence type="ECO:0000256" key="5">
    <source>
        <dbReference type="ARBA" id="ARBA00004676"/>
    </source>
</evidence>
<evidence type="ECO:0000256" key="15">
    <source>
        <dbReference type="ARBA" id="ARBA00049402"/>
    </source>
</evidence>
<dbReference type="RefSeq" id="WP_024371509.1">
    <property type="nucleotide sequence ID" value="NZ_UGGP01000001.1"/>
</dbReference>
<dbReference type="STRING" id="1397694.GCA_000702585_01742"/>
<evidence type="ECO:0000256" key="16">
    <source>
        <dbReference type="RuleBase" id="RU364099"/>
    </source>
</evidence>
<dbReference type="GO" id="GO:0006178">
    <property type="term" value="P:guanine salvage"/>
    <property type="evidence" value="ECO:0007669"/>
    <property type="project" value="TreeGrafter"/>
</dbReference>
<dbReference type="GO" id="GO:0004422">
    <property type="term" value="F:hypoxanthine phosphoribosyltransferase activity"/>
    <property type="evidence" value="ECO:0007669"/>
    <property type="project" value="InterPro"/>
</dbReference>
<dbReference type="SUPFAM" id="SSF53271">
    <property type="entry name" value="PRTase-like"/>
    <property type="match status" value="1"/>
</dbReference>
<comment type="catalytic activity">
    <reaction evidence="14">
        <text>GMP + diphosphate = guanine + 5-phospho-alpha-D-ribose 1-diphosphate</text>
        <dbReference type="Rhea" id="RHEA:25424"/>
        <dbReference type="ChEBI" id="CHEBI:16235"/>
        <dbReference type="ChEBI" id="CHEBI:33019"/>
        <dbReference type="ChEBI" id="CHEBI:58017"/>
        <dbReference type="ChEBI" id="CHEBI:58115"/>
        <dbReference type="EC" id="2.4.2.8"/>
    </reaction>
    <physiologicalReaction direction="right-to-left" evidence="14">
        <dbReference type="Rhea" id="RHEA:25426"/>
    </physiologicalReaction>
</comment>
<dbReference type="GO" id="GO:0032264">
    <property type="term" value="P:IMP salvage"/>
    <property type="evidence" value="ECO:0007669"/>
    <property type="project" value="UniProtKB-UniPathway"/>
</dbReference>
<evidence type="ECO:0000256" key="10">
    <source>
        <dbReference type="ARBA" id="ARBA00022723"/>
    </source>
</evidence>
<keyword evidence="7 16" id="KW-0963">Cytoplasm</keyword>
<dbReference type="GO" id="GO:0046100">
    <property type="term" value="P:hypoxanthine metabolic process"/>
    <property type="evidence" value="ECO:0007669"/>
    <property type="project" value="TreeGrafter"/>
</dbReference>
<evidence type="ECO:0000256" key="2">
    <source>
        <dbReference type="ARBA" id="ARBA00002049"/>
    </source>
</evidence>
<evidence type="ECO:0000313" key="19">
    <source>
        <dbReference type="Proteomes" id="UP000254060"/>
    </source>
</evidence>
<evidence type="ECO:0000256" key="8">
    <source>
        <dbReference type="ARBA" id="ARBA00022676"/>
    </source>
</evidence>
<name>A0A377FST6_9BACL</name>
<dbReference type="Gene3D" id="3.40.50.2020">
    <property type="match status" value="1"/>
</dbReference>
<evidence type="ECO:0000256" key="9">
    <source>
        <dbReference type="ARBA" id="ARBA00022679"/>
    </source>
</evidence>
<dbReference type="GO" id="GO:0005829">
    <property type="term" value="C:cytosol"/>
    <property type="evidence" value="ECO:0007669"/>
    <property type="project" value="TreeGrafter"/>
</dbReference>
<evidence type="ECO:0000256" key="6">
    <source>
        <dbReference type="ARBA" id="ARBA00008391"/>
    </source>
</evidence>
<dbReference type="GO" id="GO:0052657">
    <property type="term" value="F:guanine phosphoribosyltransferase activity"/>
    <property type="evidence" value="ECO:0007669"/>
    <property type="project" value="RHEA"/>
</dbReference>
<dbReference type="InterPro" id="IPR050408">
    <property type="entry name" value="HGPRT"/>
</dbReference>
<accession>A0A377FST6</accession>
<dbReference type="CDD" id="cd06223">
    <property type="entry name" value="PRTases_typeI"/>
    <property type="match status" value="1"/>
</dbReference>
<reference evidence="18 19" key="1">
    <citation type="submission" date="2018-06" db="EMBL/GenBank/DDBJ databases">
        <authorList>
            <consortium name="Pathogen Informatics"/>
            <person name="Doyle S."/>
        </authorList>
    </citation>
    <scope>NUCLEOTIDE SEQUENCE [LARGE SCALE GENOMIC DNA]</scope>
    <source>
        <strain evidence="18 19">NCTC13163</strain>
    </source>
</reference>
<dbReference type="OrthoDB" id="9802824at2"/>
<sequence>MDIHIKGKLFDEAQIKQRVKELAEQIERDAAGTPIVLVAVLKGSMVFAADLMRQMTGSVQLDTVAASSYGKKSVSSGNVQLRKDLDLDVEGKYVVIIEDIIDTGQTLKFLCQHMTLHQPGELKICTLLDKPARRLVTLDADYVGFEIPDEFVIGYGIDYAEQYRNLPYIGFVETD</sequence>
<comment type="pathway">
    <text evidence="4 16">Purine metabolism; IMP biosynthesis via salvage pathway; IMP from hypoxanthine: step 1/1.</text>
</comment>
<keyword evidence="8 16" id="KW-0328">Glycosyltransferase</keyword>
<evidence type="ECO:0000256" key="3">
    <source>
        <dbReference type="ARBA" id="ARBA00004496"/>
    </source>
</evidence>
<evidence type="ECO:0000256" key="12">
    <source>
        <dbReference type="ARBA" id="ARBA00022741"/>
    </source>
</evidence>
<evidence type="ECO:0000256" key="14">
    <source>
        <dbReference type="ARBA" id="ARBA00048811"/>
    </source>
</evidence>
<keyword evidence="9 16" id="KW-0808">Transferase</keyword>
<evidence type="ECO:0000313" key="18">
    <source>
        <dbReference type="EMBL" id="STO07877.1"/>
    </source>
</evidence>
<evidence type="ECO:0000256" key="4">
    <source>
        <dbReference type="ARBA" id="ARBA00004669"/>
    </source>
</evidence>
<comment type="subcellular location">
    <subcellularLocation>
        <location evidence="3 16">Cytoplasm</location>
    </subcellularLocation>
</comment>
<proteinExistence type="inferred from homology"/>
<protein>
    <recommendedName>
        <fullName evidence="16">Hypoxanthine phosphoribosyltransferase</fullName>
        <ecNumber evidence="16">2.4.2.8</ecNumber>
    </recommendedName>
</protein>
<dbReference type="GO" id="GO:0032263">
    <property type="term" value="P:GMP salvage"/>
    <property type="evidence" value="ECO:0007669"/>
    <property type="project" value="TreeGrafter"/>
</dbReference>
<evidence type="ECO:0000256" key="13">
    <source>
        <dbReference type="ARBA" id="ARBA00022842"/>
    </source>
</evidence>
<dbReference type="UniPathway" id="UPA00591">
    <property type="reaction ID" value="UER00648"/>
</dbReference>
<dbReference type="EMBL" id="UGGP01000001">
    <property type="protein sequence ID" value="STO07877.1"/>
    <property type="molecule type" value="Genomic_DNA"/>
</dbReference>
<comment type="pathway">
    <text evidence="5">Purine metabolism; GMP biosynthesis via salvage pathway; GMP from guanine: step 1/1.</text>
</comment>
<dbReference type="InterPro" id="IPR029057">
    <property type="entry name" value="PRTase-like"/>
</dbReference>
<comment type="function">
    <text evidence="2">Purine salvage pathway enzyme that catalyzes the transfer of the ribosyl-5-phosphate group from 5-phospho-alpha-D-ribose 1-diphosphate (PRPP) to the N9 position of the 6-oxopurines hypoxanthine and guanine to form the corresponding ribonucleotides IMP (inosine 5'-monophosphate) and GMP (guanosine 5'-monophosphate), with the release of PPi.</text>
</comment>
<dbReference type="Pfam" id="PF00156">
    <property type="entry name" value="Pribosyltran"/>
    <property type="match status" value="1"/>
</dbReference>
<keyword evidence="12 16" id="KW-0547">Nucleotide-binding</keyword>
<comment type="similarity">
    <text evidence="6 16">Belongs to the purine/pyrimidine phosphoribosyltransferase family.</text>
</comment>
<dbReference type="NCBIfam" id="TIGR01203">
    <property type="entry name" value="HGPRTase"/>
    <property type="match status" value="1"/>
</dbReference>
<dbReference type="FunFam" id="3.40.50.2020:FF:000006">
    <property type="entry name" value="Hypoxanthine phosphoribosyltransferase"/>
    <property type="match status" value="1"/>
</dbReference>
<dbReference type="GO" id="GO:0000287">
    <property type="term" value="F:magnesium ion binding"/>
    <property type="evidence" value="ECO:0007669"/>
    <property type="project" value="TreeGrafter"/>
</dbReference>
<dbReference type="GO" id="GO:0006166">
    <property type="term" value="P:purine ribonucleoside salvage"/>
    <property type="evidence" value="ECO:0007669"/>
    <property type="project" value="UniProtKB-KW"/>
</dbReference>
<evidence type="ECO:0000256" key="7">
    <source>
        <dbReference type="ARBA" id="ARBA00022490"/>
    </source>
</evidence>
<dbReference type="Proteomes" id="UP000254060">
    <property type="component" value="Unassembled WGS sequence"/>
</dbReference>
<dbReference type="PANTHER" id="PTHR43340:SF1">
    <property type="entry name" value="HYPOXANTHINE PHOSPHORIBOSYLTRANSFERASE"/>
    <property type="match status" value="1"/>
</dbReference>
<dbReference type="EC" id="2.4.2.8" evidence="16"/>
<keyword evidence="13 16" id="KW-0460">Magnesium</keyword>
<gene>
    <name evidence="18" type="primary">hpt_2</name>
    <name evidence="18" type="ORF">NCTC13163_01238</name>
</gene>
<keyword evidence="10 16" id="KW-0479">Metal-binding</keyword>
<comment type="cofactor">
    <cofactor evidence="1 16">
        <name>Mg(2+)</name>
        <dbReference type="ChEBI" id="CHEBI:18420"/>
    </cofactor>
</comment>
<dbReference type="InterPro" id="IPR005904">
    <property type="entry name" value="Hxn_phspho_trans"/>
</dbReference>
<evidence type="ECO:0000256" key="11">
    <source>
        <dbReference type="ARBA" id="ARBA00022726"/>
    </source>
</evidence>
<evidence type="ECO:0000259" key="17">
    <source>
        <dbReference type="Pfam" id="PF00156"/>
    </source>
</evidence>
<dbReference type="AlphaFoldDB" id="A0A377FST6"/>
<evidence type="ECO:0000256" key="1">
    <source>
        <dbReference type="ARBA" id="ARBA00001946"/>
    </source>
</evidence>
<organism evidence="18 19">
    <name type="scientific">Exiguobacterium aurantiacum</name>
    <dbReference type="NCBI Taxonomy" id="33987"/>
    <lineage>
        <taxon>Bacteria</taxon>
        <taxon>Bacillati</taxon>
        <taxon>Bacillota</taxon>
        <taxon>Bacilli</taxon>
        <taxon>Bacillales</taxon>
        <taxon>Bacillales Family XII. Incertae Sedis</taxon>
        <taxon>Exiguobacterium</taxon>
    </lineage>
</organism>
<feature type="domain" description="Phosphoribosyltransferase" evidence="17">
    <location>
        <begin position="9"/>
        <end position="159"/>
    </location>
</feature>
<dbReference type="PANTHER" id="PTHR43340">
    <property type="entry name" value="HYPOXANTHINE-GUANINE PHOSPHORIBOSYLTRANSFERASE"/>
    <property type="match status" value="1"/>
</dbReference>
<dbReference type="GO" id="GO:0000166">
    <property type="term" value="F:nucleotide binding"/>
    <property type="evidence" value="ECO:0007669"/>
    <property type="project" value="UniProtKB-KW"/>
</dbReference>
<comment type="catalytic activity">
    <reaction evidence="15">
        <text>IMP + diphosphate = hypoxanthine + 5-phospho-alpha-D-ribose 1-diphosphate</text>
        <dbReference type="Rhea" id="RHEA:17973"/>
        <dbReference type="ChEBI" id="CHEBI:17368"/>
        <dbReference type="ChEBI" id="CHEBI:33019"/>
        <dbReference type="ChEBI" id="CHEBI:58017"/>
        <dbReference type="ChEBI" id="CHEBI:58053"/>
        <dbReference type="EC" id="2.4.2.8"/>
    </reaction>
    <physiologicalReaction direction="right-to-left" evidence="15">
        <dbReference type="Rhea" id="RHEA:17975"/>
    </physiologicalReaction>
</comment>
<dbReference type="InterPro" id="IPR000836">
    <property type="entry name" value="PRTase_dom"/>
</dbReference>
<keyword evidence="11 16" id="KW-0660">Purine salvage</keyword>